<dbReference type="AlphaFoldDB" id="T0Y7V3"/>
<reference evidence="2" key="2">
    <citation type="journal article" date="2014" name="ISME J.">
        <title>Microbial stratification in low pH oxic and suboxic macroscopic growths along an acid mine drainage.</title>
        <authorList>
            <person name="Mendez-Garcia C."/>
            <person name="Mesa V."/>
            <person name="Sprenger R.R."/>
            <person name="Richter M."/>
            <person name="Diez M.S."/>
            <person name="Solano J."/>
            <person name="Bargiela R."/>
            <person name="Golyshina O.V."/>
            <person name="Manteca A."/>
            <person name="Ramos J.L."/>
            <person name="Gallego J.R."/>
            <person name="Llorente I."/>
            <person name="Martins Dos Santos V.A."/>
            <person name="Jensen O.N."/>
            <person name="Pelaez A.I."/>
            <person name="Sanchez J."/>
            <person name="Ferrer M."/>
        </authorList>
    </citation>
    <scope>NUCLEOTIDE SEQUENCE</scope>
</reference>
<evidence type="ECO:0000259" key="1">
    <source>
        <dbReference type="SMART" id="SM00471"/>
    </source>
</evidence>
<dbReference type="GO" id="GO:0006203">
    <property type="term" value="P:dGTP catabolic process"/>
    <property type="evidence" value="ECO:0007669"/>
    <property type="project" value="TreeGrafter"/>
</dbReference>
<dbReference type="InterPro" id="IPR006674">
    <property type="entry name" value="HD_domain"/>
</dbReference>
<keyword evidence="2" id="KW-0378">Hydrolase</keyword>
<protein>
    <submittedName>
        <fullName evidence="2">Metal-dependent phosphohydrolase</fullName>
    </submittedName>
</protein>
<accession>T0Y7V3</accession>
<sequence length="325" mass="36709">MQLDDRLYGRFEIDEPVINDILKCKDFVRLKGVSQSGFARLRDDDPTRYSRFEHCTGVMLLLRKLGASLEEQVAGLLHDSSHTAFSHVIDDVFGTRENEDYAGDRLAEFLLDSELGEILAANGLDAKDMGEYEKTGRFQLLEQPIPALCADRVDNGLRYMLYAGIDTDSCVGKLAQDDMKMVYTSIDAARSFAFGFLDGTKKEWGNLGRSIESYYLADAIKRGIELGIASLEDFYLQDENHIVDALKNSGDSEILKDLDEIRHGPKFEIGDGKGSVFIMSKVRYVDPLIVENGKRVRLTDVDDGYKRALDEELEILRKGWRVHLM</sequence>
<feature type="domain" description="HD/PDEase" evidence="1">
    <location>
        <begin position="47"/>
        <end position="165"/>
    </location>
</feature>
<dbReference type="EMBL" id="AUZZ01010600">
    <property type="protein sequence ID" value="EQD29223.1"/>
    <property type="molecule type" value="Genomic_DNA"/>
</dbReference>
<reference evidence="2" key="1">
    <citation type="submission" date="2013-08" db="EMBL/GenBank/DDBJ databases">
        <authorList>
            <person name="Mendez C."/>
            <person name="Richter M."/>
            <person name="Ferrer M."/>
            <person name="Sanchez J."/>
        </authorList>
    </citation>
    <scope>NUCLEOTIDE SEQUENCE</scope>
</reference>
<evidence type="ECO:0000313" key="2">
    <source>
        <dbReference type="EMBL" id="EQD29223.1"/>
    </source>
</evidence>
<dbReference type="Pfam" id="PF01966">
    <property type="entry name" value="HD"/>
    <property type="match status" value="1"/>
</dbReference>
<dbReference type="SUPFAM" id="SSF109604">
    <property type="entry name" value="HD-domain/PDEase-like"/>
    <property type="match status" value="1"/>
</dbReference>
<dbReference type="Gene3D" id="1.10.3210.10">
    <property type="entry name" value="Hypothetical protein af1432"/>
    <property type="match status" value="1"/>
</dbReference>
<dbReference type="PANTHER" id="PTHR11373:SF41">
    <property type="entry name" value="METAL-DEPENDENT PHOSPHOHYDROLASE"/>
    <property type="match status" value="1"/>
</dbReference>
<name>T0Y7V3_9ZZZZ</name>
<dbReference type="GO" id="GO:0008832">
    <property type="term" value="F:dGTPase activity"/>
    <property type="evidence" value="ECO:0007669"/>
    <property type="project" value="TreeGrafter"/>
</dbReference>
<gene>
    <name evidence="2" type="ORF">B2A_14594</name>
</gene>
<dbReference type="InterPro" id="IPR050135">
    <property type="entry name" value="dGTPase-like"/>
</dbReference>
<proteinExistence type="predicted"/>
<organism evidence="2">
    <name type="scientific">mine drainage metagenome</name>
    <dbReference type="NCBI Taxonomy" id="410659"/>
    <lineage>
        <taxon>unclassified sequences</taxon>
        <taxon>metagenomes</taxon>
        <taxon>ecological metagenomes</taxon>
    </lineage>
</organism>
<dbReference type="CDD" id="cd00077">
    <property type="entry name" value="HDc"/>
    <property type="match status" value="1"/>
</dbReference>
<comment type="caution">
    <text evidence="2">The sequence shown here is derived from an EMBL/GenBank/DDBJ whole genome shotgun (WGS) entry which is preliminary data.</text>
</comment>
<dbReference type="PANTHER" id="PTHR11373">
    <property type="entry name" value="DEOXYNUCLEOSIDE TRIPHOSPHATE TRIPHOSPHOHYDROLASE"/>
    <property type="match status" value="1"/>
</dbReference>
<dbReference type="SMART" id="SM00471">
    <property type="entry name" value="HDc"/>
    <property type="match status" value="1"/>
</dbReference>
<dbReference type="InterPro" id="IPR003607">
    <property type="entry name" value="HD/PDEase_dom"/>
</dbReference>